<evidence type="ECO:0000256" key="3">
    <source>
        <dbReference type="ARBA" id="ARBA00022729"/>
    </source>
</evidence>
<dbReference type="InterPro" id="IPR052065">
    <property type="entry name" value="Compl_asym_regulator"/>
</dbReference>
<dbReference type="InParanoid" id="K1QT30"/>
<evidence type="ECO:0000256" key="4">
    <source>
        <dbReference type="ARBA" id="ARBA00022737"/>
    </source>
</evidence>
<organism evidence="8">
    <name type="scientific">Magallana gigas</name>
    <name type="common">Pacific oyster</name>
    <name type="synonym">Crassostrea gigas</name>
    <dbReference type="NCBI Taxonomy" id="29159"/>
    <lineage>
        <taxon>Eukaryota</taxon>
        <taxon>Metazoa</taxon>
        <taxon>Spiralia</taxon>
        <taxon>Lophotrochozoa</taxon>
        <taxon>Mollusca</taxon>
        <taxon>Bivalvia</taxon>
        <taxon>Autobranchia</taxon>
        <taxon>Pteriomorphia</taxon>
        <taxon>Ostreida</taxon>
        <taxon>Ostreoidea</taxon>
        <taxon>Ostreidae</taxon>
        <taxon>Magallana</taxon>
    </lineage>
</organism>
<dbReference type="SUPFAM" id="SSF82671">
    <property type="entry name" value="SEA domain"/>
    <property type="match status" value="1"/>
</dbReference>
<dbReference type="AlphaFoldDB" id="K1QT30"/>
<dbReference type="InterPro" id="IPR000884">
    <property type="entry name" value="TSP1_rpt"/>
</dbReference>
<dbReference type="InterPro" id="IPR036383">
    <property type="entry name" value="TSP1_rpt_sf"/>
</dbReference>
<feature type="compositionally biased region" description="Basic and acidic residues" evidence="6">
    <location>
        <begin position="160"/>
        <end position="188"/>
    </location>
</feature>
<dbReference type="PANTHER" id="PTHR22906">
    <property type="entry name" value="PROPERDIN"/>
    <property type="match status" value="1"/>
</dbReference>
<keyword evidence="3" id="KW-0732">Signal</keyword>
<dbReference type="SMART" id="SM00209">
    <property type="entry name" value="TSP1"/>
    <property type="match status" value="6"/>
</dbReference>
<evidence type="ECO:0000256" key="5">
    <source>
        <dbReference type="ARBA" id="ARBA00023157"/>
    </source>
</evidence>
<keyword evidence="4" id="KW-0677">Repeat</keyword>
<dbReference type="Pfam" id="PF00090">
    <property type="entry name" value="TSP_1"/>
    <property type="match status" value="6"/>
</dbReference>
<proteinExistence type="predicted"/>
<dbReference type="PANTHER" id="PTHR22906:SF43">
    <property type="entry name" value="PROPERDIN"/>
    <property type="match status" value="1"/>
</dbReference>
<feature type="compositionally biased region" description="Polar residues" evidence="6">
    <location>
        <begin position="60"/>
        <end position="99"/>
    </location>
</feature>
<gene>
    <name evidence="8" type="ORF">CGI_10022775</name>
</gene>
<dbReference type="HOGENOM" id="CLU_280090_0_0_1"/>
<dbReference type="EMBL" id="JH817105">
    <property type="protein sequence ID" value="EKC36823.1"/>
    <property type="molecule type" value="Genomic_DNA"/>
</dbReference>
<keyword evidence="7" id="KW-0472">Membrane</keyword>
<sequence>MENIPLEYGKDNPSYREEQHELGRRFHSEQPHTTKSNPLYRDDFEDQRKRYQTDQEPRQQGHNRISRGSINTQASNNRPRTESSGYRQPMKNNYYNDSESSYRDQRESENSYRPRDFNSERNNPRGRPEEISRDRNNSKGWLEESSNDRNKPMGLSEEFIGDRNNPRRWPEEKSNDRTYQRERSEESSIRDDRYVYIDGDGGVRRLFKRVDDKELGGETLIYQPSNMPRPIQRENVDSVGDNFIMRPAPPQDNERRSSFYDTIDSENPVFVNVPDHQKGQQLVCYSKVLGLETENDFGAYESLYLGKVNKMYVLMVFLFKESFQQTTDSALLTVDGGWSSWAGSNACSVTCGSGSIIRLRTCTNPTPQNGGKTCKGLLFERHTCNEGPCPVDGGWSPWKPFSACTATCGKAFHTSTRLCNKPAPLNGGKPCVGNATDTQLCRDLPLCAIDGQWSNWSTYSECSVNCGHGTKNRTRVCNNPAPKYGGLDCAGNASEVIGCSAKQCPVDGGWGAWITSGSECSVTCGRGSRIRIRSCSNPAPVNGGRDCPGAVYESKSCLLKECPVNGGWTRWSPFTPCTTTCGVGYQTSTRTCTNPSPQFGGQPCTGNNNDTRVCPNQPLCPVDGGWSPWKPYSSCSATCGFGSQTSTRECNSPAPENGGKPCEGNTTNTRPCTDLSPCETQTTETSERQTTAIETLPTETSTVSSTTMSSSGLLTTDITTRTESVTSQEQIVTTTAQTETSHMSVSQVTHVTYPETSFITSQTRMVVVSFAVYIDKNFDDKLLDPASTTYKETGKMVLEVLTERFKNTPGFLMVVINGFSYGSIRVNYTVGLSGEALSTDDKVRSVKDHLLSKATKWTPNEPVFSGFPVNTVKTNTDASKQDISAVLSTERKAACACPLDGYFCDFREGGAMCVNQCTGFRCGPHGSCLVDADTKLPKCYCKQFKNSKLVYYGDKCEKTKELDSVEPIGGESDNLTLIGVTAGVGGGLFLFITVAVICVCRKIHEQKKQLKSTVSYSNQSSLCHLDQLEHNKGAKENFYSKATHNPLYQDNDDVRASTNAEQIVRIFLHVEPEKSRSMSMHSVGSIRTSRSGEDPHNFQSTEKQSRTPLEDEAETYNVHNESS</sequence>
<evidence type="ECO:0000256" key="7">
    <source>
        <dbReference type="SAM" id="Phobius"/>
    </source>
</evidence>
<dbReference type="PROSITE" id="PS50092">
    <property type="entry name" value="TSP1"/>
    <property type="match status" value="6"/>
</dbReference>
<feature type="transmembrane region" description="Helical" evidence="7">
    <location>
        <begin position="975"/>
        <end position="1000"/>
    </location>
</feature>
<dbReference type="InterPro" id="IPR036364">
    <property type="entry name" value="SEA_dom_sf"/>
</dbReference>
<dbReference type="PROSITE" id="PS50024">
    <property type="entry name" value="SEA"/>
    <property type="match status" value="1"/>
</dbReference>
<reference evidence="8" key="1">
    <citation type="journal article" date="2012" name="Nature">
        <title>The oyster genome reveals stress adaptation and complexity of shell formation.</title>
        <authorList>
            <person name="Zhang G."/>
            <person name="Fang X."/>
            <person name="Guo X."/>
            <person name="Li L."/>
            <person name="Luo R."/>
            <person name="Xu F."/>
            <person name="Yang P."/>
            <person name="Zhang L."/>
            <person name="Wang X."/>
            <person name="Qi H."/>
            <person name="Xiong Z."/>
            <person name="Que H."/>
            <person name="Xie Y."/>
            <person name="Holland P.W."/>
            <person name="Paps J."/>
            <person name="Zhu Y."/>
            <person name="Wu F."/>
            <person name="Chen Y."/>
            <person name="Wang J."/>
            <person name="Peng C."/>
            <person name="Meng J."/>
            <person name="Yang L."/>
            <person name="Liu J."/>
            <person name="Wen B."/>
            <person name="Zhang N."/>
            <person name="Huang Z."/>
            <person name="Zhu Q."/>
            <person name="Feng Y."/>
            <person name="Mount A."/>
            <person name="Hedgecock D."/>
            <person name="Xu Z."/>
            <person name="Liu Y."/>
            <person name="Domazet-Loso T."/>
            <person name="Du Y."/>
            <person name="Sun X."/>
            <person name="Zhang S."/>
            <person name="Liu B."/>
            <person name="Cheng P."/>
            <person name="Jiang X."/>
            <person name="Li J."/>
            <person name="Fan D."/>
            <person name="Wang W."/>
            <person name="Fu W."/>
            <person name="Wang T."/>
            <person name="Wang B."/>
            <person name="Zhang J."/>
            <person name="Peng Z."/>
            <person name="Li Y."/>
            <person name="Li N."/>
            <person name="Wang J."/>
            <person name="Chen M."/>
            <person name="He Y."/>
            <person name="Tan F."/>
            <person name="Song X."/>
            <person name="Zheng Q."/>
            <person name="Huang R."/>
            <person name="Yang H."/>
            <person name="Du X."/>
            <person name="Chen L."/>
            <person name="Yang M."/>
            <person name="Gaffney P.M."/>
            <person name="Wang S."/>
            <person name="Luo L."/>
            <person name="She Z."/>
            <person name="Ming Y."/>
            <person name="Huang W."/>
            <person name="Zhang S."/>
            <person name="Huang B."/>
            <person name="Zhang Y."/>
            <person name="Qu T."/>
            <person name="Ni P."/>
            <person name="Miao G."/>
            <person name="Wang J."/>
            <person name="Wang Q."/>
            <person name="Steinberg C.E."/>
            <person name="Wang H."/>
            <person name="Li N."/>
            <person name="Qian L."/>
            <person name="Zhang G."/>
            <person name="Li Y."/>
            <person name="Yang H."/>
            <person name="Liu X."/>
            <person name="Wang J."/>
            <person name="Yin Y."/>
            <person name="Wang J."/>
        </authorList>
    </citation>
    <scope>NUCLEOTIDE SEQUENCE [LARGE SCALE GENOMIC DNA]</scope>
    <source>
        <strain evidence="8">05x7-T-G4-1.051#20</strain>
    </source>
</reference>
<keyword evidence="2" id="KW-0964">Secreted</keyword>
<accession>K1QT30</accession>
<dbReference type="InterPro" id="IPR000082">
    <property type="entry name" value="SEA_dom"/>
</dbReference>
<dbReference type="FunFam" id="2.20.100.10:FF:000007">
    <property type="entry name" value="Thrombospondin 1"/>
    <property type="match status" value="4"/>
</dbReference>
<protein>
    <submittedName>
        <fullName evidence="8">Hemicentin-1</fullName>
    </submittedName>
</protein>
<evidence type="ECO:0000256" key="2">
    <source>
        <dbReference type="ARBA" id="ARBA00022525"/>
    </source>
</evidence>
<dbReference type="FunFam" id="2.20.100.10:FF:000001">
    <property type="entry name" value="semaphorin-5A isoform X1"/>
    <property type="match status" value="2"/>
</dbReference>
<feature type="region of interest" description="Disordered" evidence="6">
    <location>
        <begin position="1077"/>
        <end position="1123"/>
    </location>
</feature>
<feature type="compositionally biased region" description="Basic and acidic residues" evidence="6">
    <location>
        <begin position="8"/>
        <end position="32"/>
    </location>
</feature>
<dbReference type="SUPFAM" id="SSF82895">
    <property type="entry name" value="TSP-1 type 1 repeat"/>
    <property type="match status" value="6"/>
</dbReference>
<keyword evidence="5" id="KW-1015">Disulfide bond</keyword>
<feature type="compositionally biased region" description="Basic and acidic residues" evidence="6">
    <location>
        <begin position="40"/>
        <end position="59"/>
    </location>
</feature>
<feature type="compositionally biased region" description="Basic and acidic residues" evidence="6">
    <location>
        <begin position="100"/>
        <end position="137"/>
    </location>
</feature>
<evidence type="ECO:0000256" key="1">
    <source>
        <dbReference type="ARBA" id="ARBA00004613"/>
    </source>
</evidence>
<comment type="subcellular location">
    <subcellularLocation>
        <location evidence="1">Secreted</location>
    </subcellularLocation>
</comment>
<dbReference type="Gene3D" id="2.20.100.10">
    <property type="entry name" value="Thrombospondin type-1 (TSP1) repeat"/>
    <property type="match status" value="6"/>
</dbReference>
<feature type="compositionally biased region" description="Polar residues" evidence="6">
    <location>
        <begin position="1077"/>
        <end position="1089"/>
    </location>
</feature>
<name>K1QT30_MAGGI</name>
<evidence type="ECO:0000256" key="6">
    <source>
        <dbReference type="SAM" id="MobiDB-lite"/>
    </source>
</evidence>
<feature type="region of interest" description="Disordered" evidence="6">
    <location>
        <begin position="1"/>
        <end position="188"/>
    </location>
</feature>
<keyword evidence="7" id="KW-0812">Transmembrane</keyword>
<evidence type="ECO:0000313" key="8">
    <source>
        <dbReference type="EMBL" id="EKC36823.1"/>
    </source>
</evidence>
<keyword evidence="7" id="KW-1133">Transmembrane helix</keyword>